<evidence type="ECO:0000256" key="2">
    <source>
        <dbReference type="ARBA" id="ARBA00023125"/>
    </source>
</evidence>
<dbReference type="PANTHER" id="PTHR46796:SF14">
    <property type="entry name" value="TRANSCRIPTIONAL REGULATORY PROTEIN"/>
    <property type="match status" value="1"/>
</dbReference>
<dbReference type="PANTHER" id="PTHR46796">
    <property type="entry name" value="HTH-TYPE TRANSCRIPTIONAL ACTIVATOR RHAS-RELATED"/>
    <property type="match status" value="1"/>
</dbReference>
<protein>
    <submittedName>
        <fullName evidence="5">AraC family transcriptional regulator</fullName>
    </submittedName>
</protein>
<dbReference type="SMART" id="SM00342">
    <property type="entry name" value="HTH_ARAC"/>
    <property type="match status" value="1"/>
</dbReference>
<sequence>MVVGSCSLYPVTDSCESAARSGGVARQTGNRRPTPMALHQESNAVNSQGPIIRSITSGDISVTRVCSDRYDLKAAPATPCAEAFSVIVQLRDFEAHRLWKAGKLVYEGGHSRASLAITDLRDRWQCHHLSPFDNIRFQIPFARMSAFAKQAGRNEYLGLASVQGRIDPVMYGLAQALLPSLESPETASSLFLEQINLAVLAHLSQTYGGLHFPIGKKGTLAPWQERLATEFLANHFNKPFSLGELARLCELSRSYFNKAFKESFGRTPSRWLSEYRTGRVKELLLQDVPIAEAAIACGFADQSHLTRVFTGLTGETPARYRRKNRCARPAREQLSG</sequence>
<dbReference type="EMBL" id="NBUC01000097">
    <property type="protein sequence ID" value="PLU01222.1"/>
    <property type="molecule type" value="Genomic_DNA"/>
</dbReference>
<proteinExistence type="predicted"/>
<keyword evidence="3" id="KW-0804">Transcription</keyword>
<keyword evidence="1" id="KW-0805">Transcription regulation</keyword>
<accession>A0ABX4TK31</accession>
<keyword evidence="2" id="KW-0238">DNA-binding</keyword>
<dbReference type="PROSITE" id="PS01124">
    <property type="entry name" value="HTH_ARAC_FAMILY_2"/>
    <property type="match status" value="1"/>
</dbReference>
<dbReference type="SUPFAM" id="SSF46689">
    <property type="entry name" value="Homeodomain-like"/>
    <property type="match status" value="2"/>
</dbReference>
<dbReference type="InterPro" id="IPR009057">
    <property type="entry name" value="Homeodomain-like_sf"/>
</dbReference>
<name>A0ABX4TK31_9HYPH</name>
<comment type="caution">
    <text evidence="5">The sequence shown here is derived from an EMBL/GenBank/DDBJ whole genome shotgun (WGS) entry which is preliminary data.</text>
</comment>
<keyword evidence="6" id="KW-1185">Reference proteome</keyword>
<evidence type="ECO:0000256" key="1">
    <source>
        <dbReference type="ARBA" id="ARBA00023015"/>
    </source>
</evidence>
<organism evidence="5 6">
    <name type="scientific">Sinorhizobium medicae</name>
    <dbReference type="NCBI Taxonomy" id="110321"/>
    <lineage>
        <taxon>Bacteria</taxon>
        <taxon>Pseudomonadati</taxon>
        <taxon>Pseudomonadota</taxon>
        <taxon>Alphaproteobacteria</taxon>
        <taxon>Hyphomicrobiales</taxon>
        <taxon>Rhizobiaceae</taxon>
        <taxon>Sinorhizobium/Ensifer group</taxon>
        <taxon>Sinorhizobium</taxon>
    </lineage>
</organism>
<feature type="domain" description="HTH araC/xylS-type" evidence="4">
    <location>
        <begin position="226"/>
        <end position="323"/>
    </location>
</feature>
<dbReference type="InterPro" id="IPR050204">
    <property type="entry name" value="AraC_XylS_family_regulators"/>
</dbReference>
<evidence type="ECO:0000259" key="4">
    <source>
        <dbReference type="PROSITE" id="PS01124"/>
    </source>
</evidence>
<gene>
    <name evidence="5" type="ORF">BMJ33_19435</name>
</gene>
<reference evidence="5 6" key="1">
    <citation type="journal article" date="2018" name="FEMS Microbiol. Ecol.">
        <title>Co-invading symbiotic mutualists of Medicago polymorpha retain high ancestral diversity and contain diverse accessory genomes.</title>
        <authorList>
            <person name="Porter S.S."/>
            <person name="Faber-Hammond J.J."/>
            <person name="Friesen M.L."/>
        </authorList>
    </citation>
    <scope>NUCLEOTIDE SEQUENCE [LARGE SCALE GENOMIC DNA]</scope>
    <source>
        <strain evidence="5 6">Str16</strain>
    </source>
</reference>
<dbReference type="InterPro" id="IPR018060">
    <property type="entry name" value="HTH_AraC"/>
</dbReference>
<evidence type="ECO:0000313" key="6">
    <source>
        <dbReference type="Proteomes" id="UP001190825"/>
    </source>
</evidence>
<dbReference type="Pfam" id="PF12833">
    <property type="entry name" value="HTH_18"/>
    <property type="match status" value="1"/>
</dbReference>
<dbReference type="Gene3D" id="1.10.10.60">
    <property type="entry name" value="Homeodomain-like"/>
    <property type="match status" value="2"/>
</dbReference>
<evidence type="ECO:0000313" key="5">
    <source>
        <dbReference type="EMBL" id="PLU01222.1"/>
    </source>
</evidence>
<dbReference type="Proteomes" id="UP001190825">
    <property type="component" value="Unassembled WGS sequence"/>
</dbReference>
<evidence type="ECO:0000256" key="3">
    <source>
        <dbReference type="ARBA" id="ARBA00023163"/>
    </source>
</evidence>